<dbReference type="AlphaFoldDB" id="A0A3D9STR9"/>
<dbReference type="InterPro" id="IPR050204">
    <property type="entry name" value="AraC_XylS_family_regulators"/>
</dbReference>
<evidence type="ECO:0000313" key="5">
    <source>
        <dbReference type="EMBL" id="REE95964.1"/>
    </source>
</evidence>
<evidence type="ECO:0000313" key="6">
    <source>
        <dbReference type="Proteomes" id="UP000256661"/>
    </source>
</evidence>
<keyword evidence="1" id="KW-0805">Transcription regulation</keyword>
<keyword evidence="2" id="KW-0238">DNA-binding</keyword>
<dbReference type="Proteomes" id="UP000256661">
    <property type="component" value="Unassembled WGS sequence"/>
</dbReference>
<dbReference type="SUPFAM" id="SSF46689">
    <property type="entry name" value="Homeodomain-like"/>
    <property type="match status" value="1"/>
</dbReference>
<gene>
    <name evidence="5" type="ORF">DFJ69_1383</name>
</gene>
<dbReference type="InterPro" id="IPR020449">
    <property type="entry name" value="Tscrpt_reg_AraC-type_HTH"/>
</dbReference>
<proteinExistence type="predicted"/>
<keyword evidence="6" id="KW-1185">Reference proteome</keyword>
<evidence type="ECO:0000256" key="2">
    <source>
        <dbReference type="ARBA" id="ARBA00023125"/>
    </source>
</evidence>
<protein>
    <submittedName>
        <fullName evidence="5">AraC family transcriptional regulator</fullName>
    </submittedName>
</protein>
<dbReference type="OrthoDB" id="9799345at2"/>
<comment type="caution">
    <text evidence="5">The sequence shown here is derived from an EMBL/GenBank/DDBJ whole genome shotgun (WGS) entry which is preliminary data.</text>
</comment>
<reference evidence="5 6" key="1">
    <citation type="submission" date="2018-08" db="EMBL/GenBank/DDBJ databases">
        <title>Sequencing the genomes of 1000 actinobacteria strains.</title>
        <authorList>
            <person name="Klenk H.-P."/>
        </authorList>
    </citation>
    <scope>NUCLEOTIDE SEQUENCE [LARGE SCALE GENOMIC DNA]</scope>
    <source>
        <strain evidence="5 6">DSM 43927</strain>
    </source>
</reference>
<dbReference type="Gene3D" id="1.10.10.60">
    <property type="entry name" value="Homeodomain-like"/>
    <property type="match status" value="1"/>
</dbReference>
<dbReference type="PANTHER" id="PTHR46796:SF6">
    <property type="entry name" value="ARAC SUBFAMILY"/>
    <property type="match status" value="1"/>
</dbReference>
<sequence>MMPQWSPGPHEESGAAGFEAYSDLLWNCPVPLRFEAMGPVGPDFGLTWRLSSWGPMWLHRADTRAGVPLRCLRSPTAINRASPEAYLLYLQLEGGVVLEQPRQGHAVSAGEMALIDTTRPFCEVNHAGDDLRQLFVMFPHEALGVDPDQVAARLVGRPLPTEHGVGPLLMPLLRAMDEHGDGPCPPTAERAAGNVLDLLSVFLAELLDSPTARDASEPGSLLLRAKAHIRRNLADPELTPGRVAAAHHLSLRHLQKVFADHGLTPSDFIRRERLEQCRRRLETPTWADASITDIAFQAGFRDAAHFSRAFRTAYGTSPRDHRARAF</sequence>
<organism evidence="5 6">
    <name type="scientific">Thermomonospora umbrina</name>
    <dbReference type="NCBI Taxonomy" id="111806"/>
    <lineage>
        <taxon>Bacteria</taxon>
        <taxon>Bacillati</taxon>
        <taxon>Actinomycetota</taxon>
        <taxon>Actinomycetes</taxon>
        <taxon>Streptosporangiales</taxon>
        <taxon>Thermomonosporaceae</taxon>
        <taxon>Thermomonospora</taxon>
    </lineage>
</organism>
<feature type="domain" description="HTH araC/xylS-type" evidence="4">
    <location>
        <begin position="223"/>
        <end position="324"/>
    </location>
</feature>
<dbReference type="EMBL" id="QTTT01000001">
    <property type="protein sequence ID" value="REE95964.1"/>
    <property type="molecule type" value="Genomic_DNA"/>
</dbReference>
<dbReference type="PANTHER" id="PTHR46796">
    <property type="entry name" value="HTH-TYPE TRANSCRIPTIONAL ACTIVATOR RHAS-RELATED"/>
    <property type="match status" value="1"/>
</dbReference>
<evidence type="ECO:0000259" key="4">
    <source>
        <dbReference type="PROSITE" id="PS01124"/>
    </source>
</evidence>
<evidence type="ECO:0000256" key="3">
    <source>
        <dbReference type="ARBA" id="ARBA00023163"/>
    </source>
</evidence>
<dbReference type="PRINTS" id="PR00032">
    <property type="entry name" value="HTHARAC"/>
</dbReference>
<accession>A0A3D9STR9</accession>
<name>A0A3D9STR9_9ACTN</name>
<dbReference type="Pfam" id="PF14525">
    <property type="entry name" value="AraC_binding_2"/>
    <property type="match status" value="1"/>
</dbReference>
<evidence type="ECO:0000256" key="1">
    <source>
        <dbReference type="ARBA" id="ARBA00023015"/>
    </source>
</evidence>
<keyword evidence="3" id="KW-0804">Transcription</keyword>
<dbReference type="SMART" id="SM00342">
    <property type="entry name" value="HTH_ARAC"/>
    <property type="match status" value="1"/>
</dbReference>
<dbReference type="RefSeq" id="WP_116021686.1">
    <property type="nucleotide sequence ID" value="NZ_QTTT01000001.1"/>
</dbReference>
<dbReference type="InterPro" id="IPR009057">
    <property type="entry name" value="Homeodomain-like_sf"/>
</dbReference>
<dbReference type="InterPro" id="IPR018060">
    <property type="entry name" value="HTH_AraC"/>
</dbReference>
<dbReference type="GO" id="GO:0003700">
    <property type="term" value="F:DNA-binding transcription factor activity"/>
    <property type="evidence" value="ECO:0007669"/>
    <property type="project" value="InterPro"/>
</dbReference>
<dbReference type="PROSITE" id="PS01124">
    <property type="entry name" value="HTH_ARAC_FAMILY_2"/>
    <property type="match status" value="1"/>
</dbReference>
<dbReference type="Pfam" id="PF12833">
    <property type="entry name" value="HTH_18"/>
    <property type="match status" value="1"/>
</dbReference>
<dbReference type="GO" id="GO:0043565">
    <property type="term" value="F:sequence-specific DNA binding"/>
    <property type="evidence" value="ECO:0007669"/>
    <property type="project" value="InterPro"/>
</dbReference>
<dbReference type="InterPro" id="IPR035418">
    <property type="entry name" value="AraC-bd_2"/>
</dbReference>